<keyword evidence="2" id="KW-1185">Reference proteome</keyword>
<gene>
    <name evidence="1" type="ORF">HMF3257_36150</name>
</gene>
<evidence type="ECO:0000313" key="2">
    <source>
        <dbReference type="Proteomes" id="UP000249016"/>
    </source>
</evidence>
<evidence type="ECO:0008006" key="3">
    <source>
        <dbReference type="Google" id="ProtNLM"/>
    </source>
</evidence>
<proteinExistence type="predicted"/>
<comment type="caution">
    <text evidence="1">The sequence shown here is derived from an EMBL/GenBank/DDBJ whole genome shotgun (WGS) entry which is preliminary data.</text>
</comment>
<organism evidence="1 2">
    <name type="scientific">Spirosoma telluris</name>
    <dbReference type="NCBI Taxonomy" id="2183553"/>
    <lineage>
        <taxon>Bacteria</taxon>
        <taxon>Pseudomonadati</taxon>
        <taxon>Bacteroidota</taxon>
        <taxon>Cytophagia</taxon>
        <taxon>Cytophagales</taxon>
        <taxon>Cytophagaceae</taxon>
        <taxon>Spirosoma</taxon>
    </lineage>
</organism>
<accession>A0A327NTX0</accession>
<dbReference type="Proteomes" id="UP000249016">
    <property type="component" value="Unassembled WGS sequence"/>
</dbReference>
<dbReference type="OrthoDB" id="605297at2"/>
<reference evidence="1 2" key="1">
    <citation type="submission" date="2018-06" db="EMBL/GenBank/DDBJ databases">
        <title>Spirosoma sp. HMF3257 Genome sequencing and assembly.</title>
        <authorList>
            <person name="Kang H."/>
            <person name="Cha I."/>
            <person name="Kim H."/>
            <person name="Kang J."/>
            <person name="Joh K."/>
        </authorList>
    </citation>
    <scope>NUCLEOTIDE SEQUENCE [LARGE SCALE GENOMIC DNA]</scope>
    <source>
        <strain evidence="1 2">HMF3257</strain>
    </source>
</reference>
<dbReference type="AlphaFoldDB" id="A0A327NTX0"/>
<protein>
    <recommendedName>
        <fullName evidence="3">Tetratricopeptide repeat protein</fullName>
    </recommendedName>
</protein>
<evidence type="ECO:0000313" key="1">
    <source>
        <dbReference type="EMBL" id="RAI78175.1"/>
    </source>
</evidence>
<dbReference type="RefSeq" id="WP_146619351.1">
    <property type="nucleotide sequence ID" value="NZ_QLII01000001.1"/>
</dbReference>
<dbReference type="PROSITE" id="PS51257">
    <property type="entry name" value="PROKAR_LIPOPROTEIN"/>
    <property type="match status" value="1"/>
</dbReference>
<sequence length="222" mass="25218">MKRFKLSFGLSRFRRPALLLAILLGFACGPSFDMNEYMSFFMPESATSQPGDSRYFFTPQFYNDAEISEQYSDSIVIDENIRAWSTYVGNSLSETQIYKALYSEEADAVEALKAKLAKTNAPAVTYLDFAWAADDGQGNPWDPNPTQADSTQLPELLDNAKTAYRTTTDAFLKERYAFQAVKLACETEEYKQAQQLYDQLVKPLPKHTFMSDWALCRRAGLH</sequence>
<dbReference type="EMBL" id="QLII01000001">
    <property type="protein sequence ID" value="RAI78175.1"/>
    <property type="molecule type" value="Genomic_DNA"/>
</dbReference>
<name>A0A327NTX0_9BACT</name>